<evidence type="ECO:0000313" key="2">
    <source>
        <dbReference type="EMBL" id="SCW61993.1"/>
    </source>
</evidence>
<evidence type="ECO:0000259" key="1">
    <source>
        <dbReference type="Pfam" id="PF01370"/>
    </source>
</evidence>
<dbReference type="SUPFAM" id="SSF51735">
    <property type="entry name" value="NAD(P)-binding Rossmann-fold domains"/>
    <property type="match status" value="1"/>
</dbReference>
<dbReference type="PANTHER" id="PTHR43245">
    <property type="entry name" value="BIFUNCTIONAL POLYMYXIN RESISTANCE PROTEIN ARNA"/>
    <property type="match status" value="1"/>
</dbReference>
<gene>
    <name evidence="2" type="ORF">SAMN02927900_03199</name>
</gene>
<dbReference type="PANTHER" id="PTHR43245:SF13">
    <property type="entry name" value="UDP-D-APIOSE_UDP-D-XYLOSE SYNTHASE 2"/>
    <property type="match status" value="1"/>
</dbReference>
<dbReference type="InterPro" id="IPR050177">
    <property type="entry name" value="Lipid_A_modif_metabolic_enz"/>
</dbReference>
<feature type="domain" description="NAD-dependent epimerase/dehydratase" evidence="1">
    <location>
        <begin position="4"/>
        <end position="244"/>
    </location>
</feature>
<dbReference type="InterPro" id="IPR001509">
    <property type="entry name" value="Epimerase_deHydtase"/>
</dbReference>
<organism evidence="2 3">
    <name type="scientific">Rhizobium mongolense subsp. loessense</name>
    <dbReference type="NCBI Taxonomy" id="158890"/>
    <lineage>
        <taxon>Bacteria</taxon>
        <taxon>Pseudomonadati</taxon>
        <taxon>Pseudomonadota</taxon>
        <taxon>Alphaproteobacteria</taxon>
        <taxon>Hyphomicrobiales</taxon>
        <taxon>Rhizobiaceae</taxon>
        <taxon>Rhizobium/Agrobacterium group</taxon>
        <taxon>Rhizobium</taxon>
    </lineage>
</organism>
<dbReference type="Proteomes" id="UP000199542">
    <property type="component" value="Unassembled WGS sequence"/>
</dbReference>
<dbReference type="Gene3D" id="3.90.25.10">
    <property type="entry name" value="UDP-galactose 4-epimerase, domain 1"/>
    <property type="match status" value="1"/>
</dbReference>
<dbReference type="AlphaFoldDB" id="A0A1G4RYF7"/>
<dbReference type="RefSeq" id="WP_092585789.1">
    <property type="nucleotide sequence ID" value="NZ_FMTM01000004.1"/>
</dbReference>
<dbReference type="InterPro" id="IPR036291">
    <property type="entry name" value="NAD(P)-bd_dom_sf"/>
</dbReference>
<proteinExistence type="predicted"/>
<dbReference type="Gene3D" id="3.40.50.720">
    <property type="entry name" value="NAD(P)-binding Rossmann-like Domain"/>
    <property type="match status" value="1"/>
</dbReference>
<evidence type="ECO:0000313" key="3">
    <source>
        <dbReference type="Proteomes" id="UP000199542"/>
    </source>
</evidence>
<dbReference type="Pfam" id="PF01370">
    <property type="entry name" value="Epimerase"/>
    <property type="match status" value="1"/>
</dbReference>
<dbReference type="EMBL" id="FMTM01000004">
    <property type="protein sequence ID" value="SCW61993.1"/>
    <property type="molecule type" value="Genomic_DNA"/>
</dbReference>
<protein>
    <submittedName>
        <fullName evidence="2">GDP-L-fucose synthase</fullName>
    </submittedName>
</protein>
<accession>A0A1G4RYF7</accession>
<sequence>MTRALVTGGCGFVGRHLCDRLLAEGFDVVCVDLMKPGTGARPPVSRQRLHRQFTLNEQDCRAFFESAHEHFDYVFHLAALVGGRMTLENQTLLVAEDLAVDAALWRWAGECRPGTVVYFSSSAAYPVALQTEAMQTRLCEDMISFERPLGVPDLSYGWTKLTGEYLMKLYVERYGGRAVAYRPFSGYGEDQDLAYPLPAICSRLIKERGAPEVSVWGSGHQCRDFIHISDCVDFIWKTMDVLASGASLNLSTGKATSFIALAELVSRELGWTPQVRGTASRPEGVFFRCGDVALQKSFGLTPKIGIEEGVRRCLKHHHRLEAACARPTNLIAQAGNWPEPLNNHSSLTRTKNGHDVVATEECKGMSVKASAATRLQV</sequence>
<reference evidence="2 3" key="1">
    <citation type="submission" date="2016-10" db="EMBL/GenBank/DDBJ databases">
        <authorList>
            <person name="de Groot N.N."/>
        </authorList>
    </citation>
    <scope>NUCLEOTIDE SEQUENCE [LARGE SCALE GENOMIC DNA]</scope>
    <source>
        <strain evidence="2 3">CGMCC 1.3401</strain>
    </source>
</reference>
<name>A0A1G4RYF7_9HYPH</name>